<gene>
    <name evidence="1" type="ORF">SCARUB_05133</name>
</gene>
<reference evidence="1 2" key="1">
    <citation type="submission" date="2016-07" db="EMBL/GenBank/DDBJ databases">
        <title>Draft genome of Scalindua rubra, obtained from a brine-seawater interface in the Red Sea, sheds light on salt adaptation in anammox bacteria.</title>
        <authorList>
            <person name="Speth D.R."/>
            <person name="Lagkouvardos I."/>
            <person name="Wang Y."/>
            <person name="Qian P.-Y."/>
            <person name="Dutilh B.E."/>
            <person name="Jetten M.S."/>
        </authorList>
    </citation>
    <scope>NUCLEOTIDE SEQUENCE [LARGE SCALE GENOMIC DNA]</scope>
    <source>
        <strain evidence="1">BSI-1</strain>
    </source>
</reference>
<organism evidence="1 2">
    <name type="scientific">Candidatus Scalindua rubra</name>
    <dbReference type="NCBI Taxonomy" id="1872076"/>
    <lineage>
        <taxon>Bacteria</taxon>
        <taxon>Pseudomonadati</taxon>
        <taxon>Planctomycetota</taxon>
        <taxon>Candidatus Brocadiia</taxon>
        <taxon>Candidatus Brocadiales</taxon>
        <taxon>Candidatus Scalinduaceae</taxon>
        <taxon>Candidatus Scalindua</taxon>
    </lineage>
</organism>
<comment type="caution">
    <text evidence="1">The sequence shown here is derived from an EMBL/GenBank/DDBJ whole genome shotgun (WGS) entry which is preliminary data.</text>
</comment>
<evidence type="ECO:0000313" key="1">
    <source>
        <dbReference type="EMBL" id="ODS29766.1"/>
    </source>
</evidence>
<protein>
    <submittedName>
        <fullName evidence="1">Uncharacterized protein</fullName>
    </submittedName>
</protein>
<dbReference type="EMBL" id="MAYW01000380">
    <property type="protein sequence ID" value="ODS29766.1"/>
    <property type="molecule type" value="Genomic_DNA"/>
</dbReference>
<dbReference type="Pfam" id="PF13289">
    <property type="entry name" value="SIR2_2"/>
    <property type="match status" value="1"/>
</dbReference>
<accession>A0A1E3X2B3</accession>
<dbReference type="AlphaFoldDB" id="A0A1E3X2B3"/>
<proteinExistence type="predicted"/>
<sequence length="314" mass="36057">MGKQISNTVLMTGAGYTKNFGGLLADQMWAKIFNHEEVQDKPALKDLLFDTFDYESVYHEVCNDDDTNSEKKIYTVDEKNAIRTAILEAYKKLDVIAQKYIPVRDDSKHHVLIGAKKIIDCLTRDMSQINFFFTLNQDLFVERLISCKYKNITSPGFEGRIFIPNSSESQLPLKDNDFVKVPTGDKLDNIKDATTLSKNECHYIKLHGSFGWKSSDPDRPDMLVIGRNKERQIANELLLTRYFDLFDQVLFKGGIKLLIIGYGFRDDHINEVIAKAVEKHDMKIYIISKTKPRKFTNELSAEDHVYGKQILKGL</sequence>
<evidence type="ECO:0000313" key="2">
    <source>
        <dbReference type="Proteomes" id="UP000094056"/>
    </source>
</evidence>
<dbReference type="Proteomes" id="UP000094056">
    <property type="component" value="Unassembled WGS sequence"/>
</dbReference>
<name>A0A1E3X2B3_9BACT</name>